<evidence type="ECO:0000259" key="5">
    <source>
        <dbReference type="Pfam" id="PF17042"/>
    </source>
</evidence>
<dbReference type="Pfam" id="PF04166">
    <property type="entry name" value="PdxA"/>
    <property type="match status" value="1"/>
</dbReference>
<organism evidence="6 7">
    <name type="scientific">Frondihabitans sucicola</name>
    <dbReference type="NCBI Taxonomy" id="1268041"/>
    <lineage>
        <taxon>Bacteria</taxon>
        <taxon>Bacillati</taxon>
        <taxon>Actinomycetota</taxon>
        <taxon>Actinomycetes</taxon>
        <taxon>Micrococcales</taxon>
        <taxon>Microbacteriaceae</taxon>
        <taxon>Frondihabitans</taxon>
    </lineage>
</organism>
<keyword evidence="7" id="KW-1185">Reference proteome</keyword>
<dbReference type="PANTHER" id="PTHR30004:SF6">
    <property type="entry name" value="D-THREONATE 4-PHOSPHATE DEHYDROGENASE"/>
    <property type="match status" value="1"/>
</dbReference>
<dbReference type="SUPFAM" id="SSF53659">
    <property type="entry name" value="Isocitrate/Isopropylmalate dehydrogenase-like"/>
    <property type="match status" value="1"/>
</dbReference>
<proteinExistence type="inferred from homology"/>
<evidence type="ECO:0000256" key="1">
    <source>
        <dbReference type="ARBA" id="ARBA00009464"/>
    </source>
</evidence>
<name>A0ABM8GU68_9MICO</name>
<keyword evidence="4" id="KW-0520">NAD</keyword>
<dbReference type="SUPFAM" id="SSF142764">
    <property type="entry name" value="YgbK-like"/>
    <property type="match status" value="1"/>
</dbReference>
<accession>A0ABM8GU68</accession>
<dbReference type="Pfam" id="PF17042">
    <property type="entry name" value="NBD_C"/>
    <property type="match status" value="1"/>
</dbReference>
<evidence type="ECO:0000313" key="6">
    <source>
        <dbReference type="EMBL" id="BDZ52027.1"/>
    </source>
</evidence>
<gene>
    <name evidence="6" type="ORF">GCM10025867_42680</name>
</gene>
<evidence type="ECO:0000256" key="4">
    <source>
        <dbReference type="ARBA" id="ARBA00023027"/>
    </source>
</evidence>
<dbReference type="Gene3D" id="3.40.718.10">
    <property type="entry name" value="Isopropylmalate Dehydrogenase"/>
    <property type="match status" value="1"/>
</dbReference>
<dbReference type="InterPro" id="IPR031475">
    <property type="entry name" value="NBD_C"/>
</dbReference>
<dbReference type="RefSeq" id="WP_286344672.1">
    <property type="nucleotide sequence ID" value="NZ_AP027732.1"/>
</dbReference>
<protein>
    <recommendedName>
        <fullName evidence="5">Four-carbon acid sugar kinase nucleotide binding domain-containing protein</fullName>
    </recommendedName>
</protein>
<keyword evidence="3" id="KW-0560">Oxidoreductase</keyword>
<dbReference type="Gene3D" id="3.40.980.20">
    <property type="entry name" value="Four-carbon acid sugar kinase, nucleotide binding domain"/>
    <property type="match status" value="1"/>
</dbReference>
<evidence type="ECO:0000313" key="7">
    <source>
        <dbReference type="Proteomes" id="UP001321486"/>
    </source>
</evidence>
<dbReference type="NCBIfam" id="TIGR00557">
    <property type="entry name" value="pdxA"/>
    <property type="match status" value="1"/>
</dbReference>
<dbReference type="InterPro" id="IPR005255">
    <property type="entry name" value="PdxA_fam"/>
</dbReference>
<dbReference type="EMBL" id="AP027732">
    <property type="protein sequence ID" value="BDZ52027.1"/>
    <property type="molecule type" value="Genomic_DNA"/>
</dbReference>
<dbReference type="PANTHER" id="PTHR30004">
    <property type="entry name" value="4-HYDROXYTHREONINE-4-PHOSPHATE DEHYDROGENASE"/>
    <property type="match status" value="1"/>
</dbReference>
<dbReference type="Proteomes" id="UP001321486">
    <property type="component" value="Chromosome"/>
</dbReference>
<sequence length="507" mass="52520">MIGSGSAPAERHAAALRASGVEVVDLDPGDGASGIDGTSRRLSAALHRGSPAALALRSARRADPRDALRSIREVVSRVLGRDPGLDLVMTGGETARVVLDHLGIDSLTPLGQVEHGAVVCRASDGRLVATKPGSFGGPDVLVKLVARVSELRPPSLPVPPTPGDPMDTVPAAASDNRPYIAVTMGDGAGVGPEITVGALVDEAAYRDARPVVIGDAHRLRLGAEALGITVEVVEVNDPSEGVFVPGRINVIDPHLLSTDLPWGQVSAEAGNAAFHYVRIASELGMAGKVQGICTAPLNKAALHEAGHVFPGHTELLAHFMGVGEVSMMLSTPKIKVIHVTTHIGLIDAIAKIEPGLVERTVRRGWEALRRAGVENPRIGVCAINPHAGENGLFGYGEEAEKITPAIEILQAEGMLVAGPLPADTAFFLGGRGDYDLIVAMYHDQGHGPVKVLGIEAGVNITVGLPVIRTSVDHGTAFDIAGTGTVGVGSMIEALRQAVEMSPRPVAA</sequence>
<comment type="similarity">
    <text evidence="1">Belongs to the PdxA family. PdxA2 subfamily.</text>
</comment>
<keyword evidence="2" id="KW-0479">Metal-binding</keyword>
<evidence type="ECO:0000256" key="3">
    <source>
        <dbReference type="ARBA" id="ARBA00023002"/>
    </source>
</evidence>
<reference evidence="7" key="1">
    <citation type="journal article" date="2019" name="Int. J. Syst. Evol. Microbiol.">
        <title>The Global Catalogue of Microorganisms (GCM) 10K type strain sequencing project: providing services to taxonomists for standard genome sequencing and annotation.</title>
        <authorList>
            <consortium name="The Broad Institute Genomics Platform"/>
            <consortium name="The Broad Institute Genome Sequencing Center for Infectious Disease"/>
            <person name="Wu L."/>
            <person name="Ma J."/>
        </authorList>
    </citation>
    <scope>NUCLEOTIDE SEQUENCE [LARGE SCALE GENOMIC DNA]</scope>
    <source>
        <strain evidence="7">NBRC 108728</strain>
    </source>
</reference>
<feature type="domain" description="Four-carbon acid sugar kinase nucleotide binding" evidence="5">
    <location>
        <begin position="70"/>
        <end position="141"/>
    </location>
</feature>
<dbReference type="InterPro" id="IPR042213">
    <property type="entry name" value="NBD_C_sf"/>
</dbReference>
<evidence type="ECO:0000256" key="2">
    <source>
        <dbReference type="ARBA" id="ARBA00022723"/>
    </source>
</evidence>